<dbReference type="PROSITE" id="PS51257">
    <property type="entry name" value="PROKAR_LIPOPROTEIN"/>
    <property type="match status" value="1"/>
</dbReference>
<feature type="region of interest" description="Disordered" evidence="1">
    <location>
        <begin position="31"/>
        <end position="116"/>
    </location>
</feature>
<dbReference type="EMBL" id="BAABJQ010000058">
    <property type="protein sequence ID" value="GAA5202100.1"/>
    <property type="molecule type" value="Genomic_DNA"/>
</dbReference>
<evidence type="ECO:0000256" key="1">
    <source>
        <dbReference type="SAM" id="MobiDB-lite"/>
    </source>
</evidence>
<feature type="compositionally biased region" description="Acidic residues" evidence="1">
    <location>
        <begin position="93"/>
        <end position="106"/>
    </location>
</feature>
<protein>
    <submittedName>
        <fullName evidence="2">Uncharacterized protein</fullName>
    </submittedName>
</protein>
<evidence type="ECO:0000313" key="2">
    <source>
        <dbReference type="EMBL" id="GAA5202100.1"/>
    </source>
</evidence>
<comment type="caution">
    <text evidence="2">The sequence shown here is derived from an EMBL/GenBank/DDBJ whole genome shotgun (WGS) entry which is preliminary data.</text>
</comment>
<organism evidence="2 3">
    <name type="scientific">Rugosimonospora acidiphila</name>
    <dbReference type="NCBI Taxonomy" id="556531"/>
    <lineage>
        <taxon>Bacteria</taxon>
        <taxon>Bacillati</taxon>
        <taxon>Actinomycetota</taxon>
        <taxon>Actinomycetes</taxon>
        <taxon>Micromonosporales</taxon>
        <taxon>Micromonosporaceae</taxon>
        <taxon>Rugosimonospora</taxon>
    </lineage>
</organism>
<keyword evidence="3" id="KW-1185">Reference proteome</keyword>
<dbReference type="RefSeq" id="WP_345639288.1">
    <property type="nucleotide sequence ID" value="NZ_BAABJQ010000058.1"/>
</dbReference>
<accession>A0ABP9SSR7</accession>
<proteinExistence type="predicted"/>
<gene>
    <name evidence="2" type="ORF">GCM10023322_83280</name>
</gene>
<sequence length="275" mass="28154">MRQPSTGTHPPRWPRYALKTAALVAIAVTMTSCSNPRVPNAAPTAVRSTPSPSPDDVTPSPTYTETEPADESPTPQDEPTTEEPDTSAPDTAEPADDQDDDSEDSDSGANDSGSSLFGTYSVTIEGTAGSTNFSRDGTLKIVETITTIATTNGVNPLDACLVSGFPGAQPEVGAIWFGSNSACDPDASAADIDMGTVGLDGDTVTVEPDERVAAGLANNFTVASGLLACPYAPVSGSMQLTVDADGGIDGSIDLVGYGGAFCGQTRYRADISGHR</sequence>
<evidence type="ECO:0000313" key="3">
    <source>
        <dbReference type="Proteomes" id="UP001501570"/>
    </source>
</evidence>
<reference evidence="3" key="1">
    <citation type="journal article" date="2019" name="Int. J. Syst. Evol. Microbiol.">
        <title>The Global Catalogue of Microorganisms (GCM) 10K type strain sequencing project: providing services to taxonomists for standard genome sequencing and annotation.</title>
        <authorList>
            <consortium name="The Broad Institute Genomics Platform"/>
            <consortium name="The Broad Institute Genome Sequencing Center for Infectious Disease"/>
            <person name="Wu L."/>
            <person name="Ma J."/>
        </authorList>
    </citation>
    <scope>NUCLEOTIDE SEQUENCE [LARGE SCALE GENOMIC DNA]</scope>
    <source>
        <strain evidence="3">JCM 18304</strain>
    </source>
</reference>
<feature type="compositionally biased region" description="Low complexity" evidence="1">
    <location>
        <begin position="48"/>
        <end position="64"/>
    </location>
</feature>
<name>A0ABP9SSR7_9ACTN</name>
<dbReference type="Proteomes" id="UP001501570">
    <property type="component" value="Unassembled WGS sequence"/>
</dbReference>